<keyword evidence="14" id="KW-1185">Reference proteome</keyword>
<evidence type="ECO:0000256" key="2">
    <source>
        <dbReference type="ARBA" id="ARBA00008203"/>
    </source>
</evidence>
<keyword evidence="9" id="KW-0961">Cell wall biogenesis/degradation</keyword>
<evidence type="ECO:0000256" key="5">
    <source>
        <dbReference type="ARBA" id="ARBA00022729"/>
    </source>
</evidence>
<evidence type="ECO:0000313" key="14">
    <source>
        <dbReference type="Proteomes" id="UP001149074"/>
    </source>
</evidence>
<reference evidence="13" key="2">
    <citation type="journal article" date="2023" name="IMA Fungus">
        <title>Comparative genomic study of the Penicillium genus elucidates a diverse pangenome and 15 lateral gene transfer events.</title>
        <authorList>
            <person name="Petersen C."/>
            <person name="Sorensen T."/>
            <person name="Nielsen M.R."/>
            <person name="Sondergaard T.E."/>
            <person name="Sorensen J.L."/>
            <person name="Fitzpatrick D.A."/>
            <person name="Frisvad J.C."/>
            <person name="Nielsen K.L."/>
        </authorList>
    </citation>
    <scope>NUCLEOTIDE SEQUENCE</scope>
    <source>
        <strain evidence="13">IBT 30761</strain>
    </source>
</reference>
<dbReference type="GO" id="GO:0006078">
    <property type="term" value="P:(1-&gt;6)-beta-D-glucan biosynthetic process"/>
    <property type="evidence" value="ECO:0007669"/>
    <property type="project" value="TreeGrafter"/>
</dbReference>
<evidence type="ECO:0000313" key="13">
    <source>
        <dbReference type="EMBL" id="KAJ5082121.1"/>
    </source>
</evidence>
<protein>
    <recommendedName>
        <fullName evidence="3">Protein BIG1</fullName>
    </recommendedName>
</protein>
<dbReference type="PANTHER" id="PTHR28285:SF1">
    <property type="entry name" value="PROTEIN BIG1"/>
    <property type="match status" value="1"/>
</dbReference>
<evidence type="ECO:0000256" key="3">
    <source>
        <dbReference type="ARBA" id="ARBA00022089"/>
    </source>
</evidence>
<keyword evidence="4 10" id="KW-0812">Transmembrane</keyword>
<dbReference type="InterPro" id="IPR037654">
    <property type="entry name" value="Big1"/>
</dbReference>
<feature type="transmembrane region" description="Helical" evidence="10">
    <location>
        <begin position="245"/>
        <end position="268"/>
    </location>
</feature>
<evidence type="ECO:0000256" key="7">
    <source>
        <dbReference type="ARBA" id="ARBA00022989"/>
    </source>
</evidence>
<keyword evidence="8 10" id="KW-0472">Membrane</keyword>
<dbReference type="GO" id="GO:0005789">
    <property type="term" value="C:endoplasmic reticulum membrane"/>
    <property type="evidence" value="ECO:0007669"/>
    <property type="project" value="UniProtKB-SubCell"/>
</dbReference>
<sequence length="294" mass="32129">MHLSRFGLLALGAAAVDAFRDTSPFFFASTSELLANSAYIKTGASLLHDVSTSLSTCPSDYYVVVHQPGVHSTDFATRKSAPRLGAKMLGKDKSIRSQMSVNEVAGLMDIKEIKSVLTEKCKAQTTSIDGSTGEYPSSFESGPRIIDIEFPVLPLGSDRASQLSDNDGLLSDIIERIPSGFKYTLLYITSPREFPETDSVVYKSDSGSYQDSIHMDLKRDYSSYSSDSSDSDSDRKTSLFDEYQYFTPGIFMGLMATFIFIVILYVGVTALGSLQVPYAAFEKDTSAAVQKKSQ</sequence>
<keyword evidence="7 10" id="KW-1133">Transmembrane helix</keyword>
<evidence type="ECO:0000256" key="11">
    <source>
        <dbReference type="SAM" id="SignalP"/>
    </source>
</evidence>
<accession>A0A9W9EI34</accession>
<dbReference type="OrthoDB" id="9985059at2759"/>
<dbReference type="EMBL" id="JAPQKI010000011">
    <property type="protein sequence ID" value="KAJ5082121.1"/>
    <property type="molecule type" value="Genomic_DNA"/>
</dbReference>
<evidence type="ECO:0000256" key="8">
    <source>
        <dbReference type="ARBA" id="ARBA00023136"/>
    </source>
</evidence>
<dbReference type="AlphaFoldDB" id="A0A9W9EI34"/>
<keyword evidence="6" id="KW-0256">Endoplasmic reticulum</keyword>
<gene>
    <name evidence="13" type="ORF">N7532_011164</name>
</gene>
<evidence type="ECO:0000256" key="4">
    <source>
        <dbReference type="ARBA" id="ARBA00022692"/>
    </source>
</evidence>
<comment type="caution">
    <text evidence="13">The sequence shown here is derived from an EMBL/GenBank/DDBJ whole genome shotgun (WGS) entry which is preliminary data.</text>
</comment>
<dbReference type="InterPro" id="IPR046756">
    <property type="entry name" value="VAS1/VOA1_TM"/>
</dbReference>
<dbReference type="PANTHER" id="PTHR28285">
    <property type="entry name" value="PROTEIN BIG1"/>
    <property type="match status" value="1"/>
</dbReference>
<proteinExistence type="inferred from homology"/>
<evidence type="ECO:0000256" key="9">
    <source>
        <dbReference type="ARBA" id="ARBA00023316"/>
    </source>
</evidence>
<dbReference type="GO" id="GO:0071555">
    <property type="term" value="P:cell wall organization"/>
    <property type="evidence" value="ECO:0007669"/>
    <property type="project" value="UniProtKB-KW"/>
</dbReference>
<reference evidence="13" key="1">
    <citation type="submission" date="2022-11" db="EMBL/GenBank/DDBJ databases">
        <authorList>
            <person name="Petersen C."/>
        </authorList>
    </citation>
    <scope>NUCLEOTIDE SEQUENCE</scope>
    <source>
        <strain evidence="13">IBT 30761</strain>
    </source>
</reference>
<name>A0A9W9EI34_9EURO</name>
<evidence type="ECO:0000256" key="1">
    <source>
        <dbReference type="ARBA" id="ARBA00004115"/>
    </source>
</evidence>
<comment type="subcellular location">
    <subcellularLocation>
        <location evidence="1">Endoplasmic reticulum membrane</location>
        <topology evidence="1">Single-pass type I membrane protein</topology>
    </subcellularLocation>
</comment>
<dbReference type="RefSeq" id="XP_056468643.1">
    <property type="nucleotide sequence ID" value="XM_056623655.1"/>
</dbReference>
<feature type="chain" id="PRO_5040733387" description="Protein BIG1" evidence="11">
    <location>
        <begin position="19"/>
        <end position="294"/>
    </location>
</feature>
<evidence type="ECO:0000256" key="6">
    <source>
        <dbReference type="ARBA" id="ARBA00022824"/>
    </source>
</evidence>
<dbReference type="GeneID" id="81362634"/>
<dbReference type="Pfam" id="PF20520">
    <property type="entry name" value="Ac45-VOA1_TM"/>
    <property type="match status" value="1"/>
</dbReference>
<evidence type="ECO:0000259" key="12">
    <source>
        <dbReference type="Pfam" id="PF20520"/>
    </source>
</evidence>
<comment type="similarity">
    <text evidence="2">Belongs to the BIG1 family.</text>
</comment>
<dbReference type="Proteomes" id="UP001149074">
    <property type="component" value="Unassembled WGS sequence"/>
</dbReference>
<feature type="domain" description="V-type proton ATPase subunit S1/VOA1 transmembrane" evidence="12">
    <location>
        <begin position="244"/>
        <end position="283"/>
    </location>
</feature>
<organism evidence="13 14">
    <name type="scientific">Penicillium argentinense</name>
    <dbReference type="NCBI Taxonomy" id="1131581"/>
    <lineage>
        <taxon>Eukaryota</taxon>
        <taxon>Fungi</taxon>
        <taxon>Dikarya</taxon>
        <taxon>Ascomycota</taxon>
        <taxon>Pezizomycotina</taxon>
        <taxon>Eurotiomycetes</taxon>
        <taxon>Eurotiomycetidae</taxon>
        <taxon>Eurotiales</taxon>
        <taxon>Aspergillaceae</taxon>
        <taxon>Penicillium</taxon>
    </lineage>
</organism>
<feature type="signal peptide" evidence="11">
    <location>
        <begin position="1"/>
        <end position="18"/>
    </location>
</feature>
<dbReference type="GO" id="GO:0009272">
    <property type="term" value="P:fungal-type cell wall biogenesis"/>
    <property type="evidence" value="ECO:0007669"/>
    <property type="project" value="TreeGrafter"/>
</dbReference>
<keyword evidence="5 11" id="KW-0732">Signal</keyword>
<evidence type="ECO:0000256" key="10">
    <source>
        <dbReference type="SAM" id="Phobius"/>
    </source>
</evidence>